<evidence type="ECO:0000256" key="4">
    <source>
        <dbReference type="ARBA" id="ARBA00023159"/>
    </source>
</evidence>
<reference evidence="7 8" key="1">
    <citation type="submission" date="2015-04" db="EMBL/GenBank/DDBJ databases">
        <title>Complete Genome Sequence of Brevibacterium flavum ATCC 15168.</title>
        <authorList>
            <person name="Ahn J."/>
            <person name="Park G."/>
            <person name="Jeon W."/>
            <person name="Jang Y."/>
            <person name="Jang M."/>
            <person name="Lee H."/>
            <person name="Lee H."/>
        </authorList>
    </citation>
    <scope>NUCLEOTIDE SEQUENCE [LARGE SCALE GENOMIC DNA]</scope>
    <source>
        <strain evidence="7 8">ATCC 15168</strain>
    </source>
</reference>
<evidence type="ECO:0000259" key="6">
    <source>
        <dbReference type="PROSITE" id="PS50931"/>
    </source>
</evidence>
<proteinExistence type="inferred from homology"/>
<dbReference type="InterPro" id="IPR017685">
    <property type="entry name" value="ArgP"/>
</dbReference>
<dbReference type="PROSITE" id="PS50931">
    <property type="entry name" value="HTH_LYSR"/>
    <property type="match status" value="1"/>
</dbReference>
<dbReference type="SUPFAM" id="SSF53850">
    <property type="entry name" value="Periplasmic binding protein-like II"/>
    <property type="match status" value="1"/>
</dbReference>
<dbReference type="HOGENOM" id="CLU_063829_0_1_11"/>
<dbReference type="PANTHER" id="PTHR30579:SF2">
    <property type="entry name" value="HTH-TYPE TRANSCRIPTIONAL REGULATOR ARGP"/>
    <property type="match status" value="1"/>
</dbReference>
<dbReference type="Gene3D" id="3.40.190.290">
    <property type="match status" value="1"/>
</dbReference>
<keyword evidence="3" id="KW-0238">DNA-binding</keyword>
<dbReference type="InterPro" id="IPR005119">
    <property type="entry name" value="LysR_subst-bd"/>
</dbReference>
<dbReference type="PANTHER" id="PTHR30579">
    <property type="entry name" value="TRANSCRIPTIONAL REGULATOR"/>
    <property type="match status" value="1"/>
</dbReference>
<accession>A0A0F6Z5C5</accession>
<keyword evidence="8" id="KW-1185">Reference proteome</keyword>
<evidence type="ECO:0000256" key="3">
    <source>
        <dbReference type="ARBA" id="ARBA00023125"/>
    </source>
</evidence>
<sequence>MNPIHLDTLLSIIDEGSFEGASLALSISPSAVSQRVKALEHQVGRVLVSRTQPATATEAGEVLVQAARKMALLQAETKAQLSGRLAEIPLTIAINADSLSTWFPPVFNEVASWGGATLTLRLEDEAHTLSLLRRGDVLGAVTREANPVAGCEVVELGTMRHLAIATPTLRDAYMVDGKLDWAAMPVLRFGPKDVLQDRDLDGRVDGPVGRRRVSIVPSAEGFGEAIRRGLGWGLLPETQAAPMLKAGEVILLDEIPIDTPMYWQRWRLESRSLARLTDAVVDAAIEGLRP</sequence>
<dbReference type="Proteomes" id="UP000034037">
    <property type="component" value="Chromosome"/>
</dbReference>
<gene>
    <name evidence="7" type="ORF">YH66_06755</name>
</gene>
<dbReference type="AlphaFoldDB" id="A0A0F6Z5C5"/>
<dbReference type="Pfam" id="PF00126">
    <property type="entry name" value="HTH_1"/>
    <property type="match status" value="1"/>
</dbReference>
<evidence type="ECO:0000313" key="8">
    <source>
        <dbReference type="Proteomes" id="UP000034037"/>
    </source>
</evidence>
<dbReference type="InterPro" id="IPR000847">
    <property type="entry name" value="LysR_HTH_N"/>
</dbReference>
<evidence type="ECO:0000256" key="5">
    <source>
        <dbReference type="ARBA" id="ARBA00023163"/>
    </source>
</evidence>
<dbReference type="InterPro" id="IPR050176">
    <property type="entry name" value="LTTR"/>
</dbReference>
<name>A0A0F6Z5C5_9CORY</name>
<comment type="similarity">
    <text evidence="1">Belongs to the LysR transcriptional regulatory family.</text>
</comment>
<keyword evidence="4" id="KW-0010">Activator</keyword>
<evidence type="ECO:0000313" key="7">
    <source>
        <dbReference type="EMBL" id="AKF27277.1"/>
    </source>
</evidence>
<evidence type="ECO:0000256" key="1">
    <source>
        <dbReference type="ARBA" id="ARBA00009437"/>
    </source>
</evidence>
<dbReference type="Gene3D" id="1.10.10.10">
    <property type="entry name" value="Winged helix-like DNA-binding domain superfamily/Winged helix DNA-binding domain"/>
    <property type="match status" value="1"/>
</dbReference>
<dbReference type="Pfam" id="PF03466">
    <property type="entry name" value="LysR_substrate"/>
    <property type="match status" value="1"/>
</dbReference>
<dbReference type="InterPro" id="IPR036390">
    <property type="entry name" value="WH_DNA-bd_sf"/>
</dbReference>
<evidence type="ECO:0000256" key="2">
    <source>
        <dbReference type="ARBA" id="ARBA00023015"/>
    </source>
</evidence>
<dbReference type="PATRIC" id="fig|92706.3.peg.1402"/>
<dbReference type="GO" id="GO:0003677">
    <property type="term" value="F:DNA binding"/>
    <property type="evidence" value="ECO:0007669"/>
    <property type="project" value="UniProtKB-KW"/>
</dbReference>
<organism evidence="7 8">
    <name type="scientific">[Brevibacterium] flavum</name>
    <dbReference type="NCBI Taxonomy" id="92706"/>
    <lineage>
        <taxon>Bacteria</taxon>
        <taxon>Bacillati</taxon>
        <taxon>Actinomycetota</taxon>
        <taxon>Actinomycetes</taxon>
        <taxon>Mycobacteriales</taxon>
        <taxon>Corynebacteriaceae</taxon>
        <taxon>Corynebacterium</taxon>
    </lineage>
</organism>
<protein>
    <submittedName>
        <fullName evidence="7">LysR family transcriptional regulator</fullName>
    </submittedName>
</protein>
<dbReference type="SUPFAM" id="SSF46785">
    <property type="entry name" value="Winged helix' DNA-binding domain"/>
    <property type="match status" value="1"/>
</dbReference>
<dbReference type="RefSeq" id="WP_003861415.1">
    <property type="nucleotide sequence ID" value="NZ_CP011309.1"/>
</dbReference>
<dbReference type="InterPro" id="IPR036388">
    <property type="entry name" value="WH-like_DNA-bd_sf"/>
</dbReference>
<dbReference type="NCBIfam" id="NF002964">
    <property type="entry name" value="PRK03635.1"/>
    <property type="match status" value="1"/>
</dbReference>
<dbReference type="EMBL" id="CP011309">
    <property type="protein sequence ID" value="AKF27277.1"/>
    <property type="molecule type" value="Genomic_DNA"/>
</dbReference>
<dbReference type="GO" id="GO:0003700">
    <property type="term" value="F:DNA-binding transcription factor activity"/>
    <property type="evidence" value="ECO:0007669"/>
    <property type="project" value="InterPro"/>
</dbReference>
<dbReference type="NCBIfam" id="TIGR03298">
    <property type="entry name" value="argP"/>
    <property type="match status" value="1"/>
</dbReference>
<keyword evidence="5" id="KW-0804">Transcription</keyword>
<keyword evidence="2" id="KW-0805">Transcription regulation</keyword>
<feature type="domain" description="HTH lysR-type" evidence="6">
    <location>
        <begin position="1"/>
        <end position="57"/>
    </location>
</feature>